<dbReference type="Proteomes" id="UP001201980">
    <property type="component" value="Unassembled WGS sequence"/>
</dbReference>
<dbReference type="SUPFAM" id="SSF51197">
    <property type="entry name" value="Clavaminate synthase-like"/>
    <property type="match status" value="1"/>
</dbReference>
<reference evidence="1" key="1">
    <citation type="submission" date="2022-07" db="EMBL/GenBank/DDBJ databases">
        <title>Draft genome sequence of Zalerion maritima ATCC 34329, a (micro)plastics degrading marine fungus.</title>
        <authorList>
            <person name="Paco A."/>
            <person name="Goncalves M.F.M."/>
            <person name="Rocha-Santos T.A.P."/>
            <person name="Alves A."/>
        </authorList>
    </citation>
    <scope>NUCLEOTIDE SEQUENCE</scope>
    <source>
        <strain evidence="1">ATCC 34329</strain>
    </source>
</reference>
<dbReference type="Gene3D" id="2.60.120.330">
    <property type="entry name" value="B-lactam Antibiotic, Isopenicillin N Synthase, Chain"/>
    <property type="match status" value="1"/>
</dbReference>
<dbReference type="EMBL" id="JAKWBI020000834">
    <property type="protein sequence ID" value="KAJ2892326.1"/>
    <property type="molecule type" value="Genomic_DNA"/>
</dbReference>
<organism evidence="1 2">
    <name type="scientific">Zalerion maritima</name>
    <dbReference type="NCBI Taxonomy" id="339359"/>
    <lineage>
        <taxon>Eukaryota</taxon>
        <taxon>Fungi</taxon>
        <taxon>Dikarya</taxon>
        <taxon>Ascomycota</taxon>
        <taxon>Pezizomycotina</taxon>
        <taxon>Sordariomycetes</taxon>
        <taxon>Lulworthiomycetidae</taxon>
        <taxon>Lulworthiales</taxon>
        <taxon>Lulworthiaceae</taxon>
        <taxon>Zalerion</taxon>
    </lineage>
</organism>
<dbReference type="Pfam" id="PF07350">
    <property type="entry name" value="Gig2-like"/>
    <property type="match status" value="1"/>
</dbReference>
<dbReference type="InterPro" id="IPR027443">
    <property type="entry name" value="IPNS-like_sf"/>
</dbReference>
<dbReference type="PANTHER" id="PTHR30613:SF1">
    <property type="entry name" value="DUF1479 DOMAIN PROTEIN (AFU_ORTHOLOGUE AFUA_5G09280)"/>
    <property type="match status" value="1"/>
</dbReference>
<comment type="caution">
    <text evidence="1">The sequence shown here is derived from an EMBL/GenBank/DDBJ whole genome shotgun (WGS) entry which is preliminary data.</text>
</comment>
<evidence type="ECO:0000313" key="1">
    <source>
        <dbReference type="EMBL" id="KAJ2892326.1"/>
    </source>
</evidence>
<dbReference type="AlphaFoldDB" id="A0AAD5RG83"/>
<evidence type="ECO:0008006" key="3">
    <source>
        <dbReference type="Google" id="ProtNLM"/>
    </source>
</evidence>
<accession>A0AAD5RG83</accession>
<evidence type="ECO:0000313" key="2">
    <source>
        <dbReference type="Proteomes" id="UP001201980"/>
    </source>
</evidence>
<dbReference type="InterPro" id="IPR010856">
    <property type="entry name" value="Gig2-like"/>
</dbReference>
<gene>
    <name evidence="1" type="ORF">MKZ38_009997</name>
</gene>
<protein>
    <recommendedName>
        <fullName evidence="3">DUF1479-domain-containing protein</fullName>
    </recommendedName>
</protein>
<name>A0AAD5RG83_9PEZI</name>
<dbReference type="PANTHER" id="PTHR30613">
    <property type="entry name" value="UNCHARACTERIZED PROTEIN YBIU-RELATED"/>
    <property type="match status" value="1"/>
</dbReference>
<proteinExistence type="predicted"/>
<keyword evidence="2" id="KW-1185">Reference proteome</keyword>
<sequence>MGAMSAPKREGNIGDSFVSLSGAARQPLPQRYLDLKKRLIAGHERKVADSWNRLLPALAQQNTNIAQEGSSVIPSVAFQDLARLEGLSSDVRNTIRHHGCAVVRGVIPEAEAREYKNLIESYLAQNPGKTNAFPKDNPQVWELYWTRAQVEARGHPNMLAAQKGLMAVWDKPGPEAEIDLGAPVSYADRLRIRQPGDATFALGPHMDGGSVERWEKEGYGLGGVYDTIFEGKWEDFSPWLVDGRIPVVQDRYQGLGACSAFRMFQAWLSMSPIGPGEGTLLVYPDVKLSTAYLLLRPFFKALKGKSELDTQKYLDPSNWVFCGEDMDTDIQGATPGHGQELNDDAHPHLELTKTMTPMPQLRPGDFVVWHCDGIHAVDPKHRGTVDSSVLYIPVCPLTQLNARYLVRQRDNFRNGFPGPDFPGGKGESEHVGRVTEEDAKKMVERQALEAFGLEAFDETQAGLSDGARKVRGMANEMLQLS</sequence>